<name>A0A251UV47_HELAN</name>
<proteinExistence type="predicted"/>
<comment type="subcellular location">
    <subcellularLocation>
        <location evidence="1">Nucleus</location>
    </subcellularLocation>
</comment>
<dbReference type="AlphaFoldDB" id="A0A251UV47"/>
<keyword evidence="3" id="KW-0805">Transcription regulation</keyword>
<evidence type="ECO:0000256" key="6">
    <source>
        <dbReference type="ARBA" id="ARBA00023242"/>
    </source>
</evidence>
<evidence type="ECO:0000259" key="7">
    <source>
        <dbReference type="PROSITE" id="PS50090"/>
    </source>
</evidence>
<dbReference type="Proteomes" id="UP000215914">
    <property type="component" value="Chromosome 4"/>
</dbReference>
<evidence type="ECO:0000256" key="3">
    <source>
        <dbReference type="ARBA" id="ARBA00023015"/>
    </source>
</evidence>
<reference evidence="11" key="2">
    <citation type="submission" date="2017-02" db="EMBL/GenBank/DDBJ databases">
        <title>Sunflower complete genome.</title>
        <authorList>
            <person name="Langlade N."/>
            <person name="Munos S."/>
        </authorList>
    </citation>
    <scope>NUCLEOTIDE SEQUENCE [LARGE SCALE GENOMIC DNA]</scope>
    <source>
        <tissue evidence="11">Leaves</tissue>
    </source>
</reference>
<dbReference type="EMBL" id="CM007893">
    <property type="protein sequence ID" value="OTG26975.1"/>
    <property type="molecule type" value="Genomic_DNA"/>
</dbReference>
<accession>A0A251UV47</accession>
<evidence type="ECO:0000313" key="11">
    <source>
        <dbReference type="EMBL" id="OTG26974.1"/>
    </source>
</evidence>
<keyword evidence="4 11" id="KW-0238">DNA-binding</keyword>
<dbReference type="Pfam" id="PF00249">
    <property type="entry name" value="Myb_DNA-binding"/>
    <property type="match status" value="1"/>
</dbReference>
<dbReference type="Gramene" id="mRNA:HanXRQr2_Chr04g0139791">
    <property type="protein sequence ID" value="mRNA:HanXRQr2_Chr04g0139791"/>
    <property type="gene ID" value="HanXRQr2_Chr04g0139791"/>
</dbReference>
<dbReference type="InterPro" id="IPR009057">
    <property type="entry name" value="Homeodomain-like_sf"/>
</dbReference>
<feature type="domain" description="HTH myb-type" evidence="8">
    <location>
        <begin position="33"/>
        <end position="87"/>
    </location>
</feature>
<feature type="domain" description="Myb-like" evidence="7">
    <location>
        <begin position="33"/>
        <end position="83"/>
    </location>
</feature>
<dbReference type="GO" id="GO:0006355">
    <property type="term" value="P:regulation of DNA-templated transcription"/>
    <property type="evidence" value="ECO:0000318"/>
    <property type="project" value="GO_Central"/>
</dbReference>
<evidence type="ECO:0000256" key="1">
    <source>
        <dbReference type="ARBA" id="ARBA00004123"/>
    </source>
</evidence>
<evidence type="ECO:0000313" key="13">
    <source>
        <dbReference type="Proteomes" id="UP000215914"/>
    </source>
</evidence>
<dbReference type="Gene3D" id="1.10.10.60">
    <property type="entry name" value="Homeodomain-like"/>
    <property type="match status" value="2"/>
</dbReference>
<dbReference type="PROSITE" id="PS50090">
    <property type="entry name" value="MYB_LIKE"/>
    <property type="match status" value="1"/>
</dbReference>
<keyword evidence="2" id="KW-0677">Repeat</keyword>
<dbReference type="PROSITE" id="PS51294">
    <property type="entry name" value="HTH_MYB"/>
    <property type="match status" value="1"/>
</dbReference>
<dbReference type="PANTHER" id="PTHR47997:SF96">
    <property type="entry name" value="SANT_MYB DOMAIN, HOMEODOMAIN-LIKE PROTEIN-RELATED"/>
    <property type="match status" value="1"/>
</dbReference>
<keyword evidence="13" id="KW-1185">Reference proteome</keyword>
<reference evidence="9" key="3">
    <citation type="submission" date="2020-06" db="EMBL/GenBank/DDBJ databases">
        <title>Helianthus annuus Genome sequencing and assembly Release 2.</title>
        <authorList>
            <person name="Gouzy J."/>
            <person name="Langlade N."/>
            <person name="Munos S."/>
        </authorList>
    </citation>
    <scope>NUCLEOTIDE SEQUENCE</scope>
    <source>
        <tissue evidence="9">Leaves</tissue>
    </source>
</reference>
<dbReference type="CDD" id="cd00167">
    <property type="entry name" value="SANT"/>
    <property type="match status" value="1"/>
</dbReference>
<evidence type="ECO:0000256" key="5">
    <source>
        <dbReference type="ARBA" id="ARBA00023163"/>
    </source>
</evidence>
<keyword evidence="6" id="KW-0539">Nucleus</keyword>
<dbReference type="EMBL" id="MNCJ02000319">
    <property type="protein sequence ID" value="KAF5807945.1"/>
    <property type="molecule type" value="Genomic_DNA"/>
</dbReference>
<dbReference type="InterPro" id="IPR051953">
    <property type="entry name" value="Plant_SW-associated_TFs"/>
</dbReference>
<evidence type="ECO:0000313" key="10">
    <source>
        <dbReference type="EMBL" id="KAF5807946.1"/>
    </source>
</evidence>
<gene>
    <name evidence="11" type="ORF">HannXRQ_Chr04g0094971</name>
    <name evidence="12" type="ORF">HannXRQ_Chr04g0094981</name>
    <name evidence="9" type="ORF">HanXRQr2_Chr04g0139791</name>
    <name evidence="10" type="ORF">HanXRQr2_Chr04g0139801</name>
</gene>
<evidence type="ECO:0000256" key="4">
    <source>
        <dbReference type="ARBA" id="ARBA00023125"/>
    </source>
</evidence>
<dbReference type="InterPro" id="IPR017930">
    <property type="entry name" value="Myb_dom"/>
</dbReference>
<reference evidence="9 13" key="1">
    <citation type="journal article" date="2017" name="Nature">
        <title>The sunflower genome provides insights into oil metabolism, flowering and Asterid evolution.</title>
        <authorList>
            <person name="Badouin H."/>
            <person name="Gouzy J."/>
            <person name="Grassa C.J."/>
            <person name="Murat F."/>
            <person name="Staton S.E."/>
            <person name="Cottret L."/>
            <person name="Lelandais-Briere C."/>
            <person name="Owens G.L."/>
            <person name="Carrere S."/>
            <person name="Mayjonade B."/>
            <person name="Legrand L."/>
            <person name="Gill N."/>
            <person name="Kane N.C."/>
            <person name="Bowers J.E."/>
            <person name="Hubner S."/>
            <person name="Bellec A."/>
            <person name="Berard A."/>
            <person name="Berges H."/>
            <person name="Blanchet N."/>
            <person name="Boniface M.C."/>
            <person name="Brunel D."/>
            <person name="Catrice O."/>
            <person name="Chaidir N."/>
            <person name="Claudel C."/>
            <person name="Donnadieu C."/>
            <person name="Faraut T."/>
            <person name="Fievet G."/>
            <person name="Helmstetter N."/>
            <person name="King M."/>
            <person name="Knapp S.J."/>
            <person name="Lai Z."/>
            <person name="Le Paslier M.C."/>
            <person name="Lippi Y."/>
            <person name="Lorenzon L."/>
            <person name="Mandel J.R."/>
            <person name="Marage G."/>
            <person name="Marchand G."/>
            <person name="Marquand E."/>
            <person name="Bret-Mestries E."/>
            <person name="Morien E."/>
            <person name="Nambeesan S."/>
            <person name="Nguyen T."/>
            <person name="Pegot-Espagnet P."/>
            <person name="Pouilly N."/>
            <person name="Raftis F."/>
            <person name="Sallet E."/>
            <person name="Schiex T."/>
            <person name="Thomas J."/>
            <person name="Vandecasteele C."/>
            <person name="Vares D."/>
            <person name="Vear F."/>
            <person name="Vautrin S."/>
            <person name="Crespi M."/>
            <person name="Mangin B."/>
            <person name="Burke J.M."/>
            <person name="Salse J."/>
            <person name="Munos S."/>
            <person name="Vincourt P."/>
            <person name="Rieseberg L.H."/>
            <person name="Langlade N.B."/>
        </authorList>
    </citation>
    <scope>NUCLEOTIDE SEQUENCE [LARGE SCALE GENOMIC DNA]</scope>
    <source>
        <strain evidence="13">cv. SF193</strain>
        <tissue evidence="9">Leaves</tissue>
    </source>
</reference>
<keyword evidence="11" id="KW-0371">Homeobox</keyword>
<sequence>MISKTITIFKIVFNAGLPRSGKSCRLRWINYLQPGLKRGNFSFQEAMLIINLHNNLGNKWSEIAKHLPGRTDSAVKNFWNSNMKKKFLAVNHENKEIGVTYGYDHPRTVNGQDLRVNGPWSLINHGQHIETGIDVDLPPLPPSFIGDSCSVLDHLPNTFDSSFGQNWDTNHLTIQLASPTSTLHRDPGSSPGRGYSATFFPEGNGLSSGWGIHRQAALGRC</sequence>
<dbReference type="EMBL" id="CM007893">
    <property type="protein sequence ID" value="OTG26974.1"/>
    <property type="molecule type" value="Genomic_DNA"/>
</dbReference>
<dbReference type="Gramene" id="mRNA:HanXRQr2_Chr04g0139801">
    <property type="protein sequence ID" value="mRNA:HanXRQr2_Chr04g0139801"/>
    <property type="gene ID" value="HanXRQr2_Chr04g0139801"/>
</dbReference>
<dbReference type="GO" id="GO:0000976">
    <property type="term" value="F:transcription cis-regulatory region binding"/>
    <property type="evidence" value="ECO:0000318"/>
    <property type="project" value="GO_Central"/>
</dbReference>
<protein>
    <submittedName>
        <fullName evidence="12">Putative homeodomain-like protein</fullName>
    </submittedName>
    <submittedName>
        <fullName evidence="11">Putative homeodomain-like, Myb-like domain protein</fullName>
    </submittedName>
    <submittedName>
        <fullName evidence="9">Transcription factor MYB-related family</fullName>
    </submittedName>
</protein>
<organism evidence="11 13">
    <name type="scientific">Helianthus annuus</name>
    <name type="common">Common sunflower</name>
    <dbReference type="NCBI Taxonomy" id="4232"/>
    <lineage>
        <taxon>Eukaryota</taxon>
        <taxon>Viridiplantae</taxon>
        <taxon>Streptophyta</taxon>
        <taxon>Embryophyta</taxon>
        <taxon>Tracheophyta</taxon>
        <taxon>Spermatophyta</taxon>
        <taxon>Magnoliopsida</taxon>
        <taxon>eudicotyledons</taxon>
        <taxon>Gunneridae</taxon>
        <taxon>Pentapetalae</taxon>
        <taxon>asterids</taxon>
        <taxon>campanulids</taxon>
        <taxon>Asterales</taxon>
        <taxon>Asteraceae</taxon>
        <taxon>Asteroideae</taxon>
        <taxon>Heliantheae alliance</taxon>
        <taxon>Heliantheae</taxon>
        <taxon>Helianthus</taxon>
    </lineage>
</organism>
<evidence type="ECO:0000259" key="8">
    <source>
        <dbReference type="PROSITE" id="PS51294"/>
    </source>
</evidence>
<dbReference type="PANTHER" id="PTHR47997">
    <property type="entry name" value="MYB DOMAIN PROTEIN 55"/>
    <property type="match status" value="1"/>
</dbReference>
<dbReference type="GO" id="GO:0005634">
    <property type="term" value="C:nucleus"/>
    <property type="evidence" value="ECO:0000318"/>
    <property type="project" value="GO_Central"/>
</dbReference>
<dbReference type="SMART" id="SM00717">
    <property type="entry name" value="SANT"/>
    <property type="match status" value="1"/>
</dbReference>
<keyword evidence="5" id="KW-0804">Transcription</keyword>
<dbReference type="SUPFAM" id="SSF46689">
    <property type="entry name" value="Homeodomain-like"/>
    <property type="match status" value="1"/>
</dbReference>
<evidence type="ECO:0000313" key="12">
    <source>
        <dbReference type="EMBL" id="OTG26975.1"/>
    </source>
</evidence>
<evidence type="ECO:0000256" key="2">
    <source>
        <dbReference type="ARBA" id="ARBA00022737"/>
    </source>
</evidence>
<dbReference type="InterPro" id="IPR001005">
    <property type="entry name" value="SANT/Myb"/>
</dbReference>
<evidence type="ECO:0000313" key="9">
    <source>
        <dbReference type="EMBL" id="KAF5807945.1"/>
    </source>
</evidence>
<dbReference type="EMBL" id="MNCJ02000319">
    <property type="protein sequence ID" value="KAF5807946.1"/>
    <property type="molecule type" value="Genomic_DNA"/>
</dbReference>